<organism evidence="3 4">
    <name type="scientific">Ilex paraguariensis</name>
    <name type="common">yerba mate</name>
    <dbReference type="NCBI Taxonomy" id="185542"/>
    <lineage>
        <taxon>Eukaryota</taxon>
        <taxon>Viridiplantae</taxon>
        <taxon>Streptophyta</taxon>
        <taxon>Embryophyta</taxon>
        <taxon>Tracheophyta</taxon>
        <taxon>Spermatophyta</taxon>
        <taxon>Magnoliopsida</taxon>
        <taxon>eudicotyledons</taxon>
        <taxon>Gunneridae</taxon>
        <taxon>Pentapetalae</taxon>
        <taxon>asterids</taxon>
        <taxon>campanulids</taxon>
        <taxon>Aquifoliales</taxon>
        <taxon>Aquifoliaceae</taxon>
        <taxon>Ilex</taxon>
    </lineage>
</organism>
<evidence type="ECO:0000313" key="4">
    <source>
        <dbReference type="Proteomes" id="UP001642360"/>
    </source>
</evidence>
<keyword evidence="4" id="KW-1185">Reference proteome</keyword>
<keyword evidence="2" id="KW-0472">Membrane</keyword>
<sequence length="206" mass="20397">MDDILGETTTREKRGKFQGGAAGDEDSKVGGNGAEGAGGSASAEGGDASEALGDGGSRLVGVNRLATHLPNIGISLTLALILTSALFNKDMVRQASQRGKGAAGSDRSKEFPSKVGRGRSSMDDILGETTTREKRGKFQGGAAGDEDSKVGGNGAEGAGGSASAEGGDASEALGDGGSRLVGVNRLATVSAGQVAAVMHWAMEGTT</sequence>
<dbReference type="AlphaFoldDB" id="A0ABC8ST75"/>
<dbReference type="EMBL" id="CAUOFW020003169">
    <property type="protein sequence ID" value="CAK9158409.1"/>
    <property type="molecule type" value="Genomic_DNA"/>
</dbReference>
<protein>
    <submittedName>
        <fullName evidence="3">Uncharacterized protein</fullName>
    </submittedName>
</protein>
<evidence type="ECO:0000313" key="3">
    <source>
        <dbReference type="EMBL" id="CAK9158409.1"/>
    </source>
</evidence>
<accession>A0ABC8ST75</accession>
<feature type="compositionally biased region" description="Gly residues" evidence="1">
    <location>
        <begin position="30"/>
        <end position="39"/>
    </location>
</feature>
<comment type="caution">
    <text evidence="3">The sequence shown here is derived from an EMBL/GenBank/DDBJ whole genome shotgun (WGS) entry which is preliminary data.</text>
</comment>
<feature type="compositionally biased region" description="Low complexity" evidence="1">
    <location>
        <begin position="40"/>
        <end position="50"/>
    </location>
</feature>
<feature type="region of interest" description="Disordered" evidence="1">
    <location>
        <begin position="97"/>
        <end position="173"/>
    </location>
</feature>
<keyword evidence="2" id="KW-0812">Transmembrane</keyword>
<proteinExistence type="predicted"/>
<evidence type="ECO:0000256" key="2">
    <source>
        <dbReference type="SAM" id="Phobius"/>
    </source>
</evidence>
<feature type="compositionally biased region" description="Low complexity" evidence="1">
    <location>
        <begin position="161"/>
        <end position="173"/>
    </location>
</feature>
<feature type="compositionally biased region" description="Gly residues" evidence="1">
    <location>
        <begin position="151"/>
        <end position="160"/>
    </location>
</feature>
<feature type="region of interest" description="Disordered" evidence="1">
    <location>
        <begin position="1"/>
        <end position="50"/>
    </location>
</feature>
<dbReference type="Proteomes" id="UP001642360">
    <property type="component" value="Unassembled WGS sequence"/>
</dbReference>
<gene>
    <name evidence="3" type="ORF">ILEXP_LOCUS27049</name>
</gene>
<keyword evidence="2" id="KW-1133">Transmembrane helix</keyword>
<evidence type="ECO:0000256" key="1">
    <source>
        <dbReference type="SAM" id="MobiDB-lite"/>
    </source>
</evidence>
<name>A0ABC8ST75_9AQUA</name>
<reference evidence="3 4" key="1">
    <citation type="submission" date="2024-02" db="EMBL/GenBank/DDBJ databases">
        <authorList>
            <person name="Vignale AGUSTIN F."/>
            <person name="Sosa J E."/>
            <person name="Modenutti C."/>
        </authorList>
    </citation>
    <scope>NUCLEOTIDE SEQUENCE [LARGE SCALE GENOMIC DNA]</scope>
</reference>
<feature type="transmembrane region" description="Helical" evidence="2">
    <location>
        <begin position="69"/>
        <end position="88"/>
    </location>
</feature>